<feature type="compositionally biased region" description="Acidic residues" evidence="1">
    <location>
        <begin position="180"/>
        <end position="189"/>
    </location>
</feature>
<evidence type="ECO:0008006" key="4">
    <source>
        <dbReference type="Google" id="ProtNLM"/>
    </source>
</evidence>
<dbReference type="Proteomes" id="UP001159405">
    <property type="component" value="Unassembled WGS sequence"/>
</dbReference>
<dbReference type="EMBL" id="CALNXK010000112">
    <property type="protein sequence ID" value="CAH3158795.1"/>
    <property type="molecule type" value="Genomic_DNA"/>
</dbReference>
<proteinExistence type="predicted"/>
<feature type="region of interest" description="Disordered" evidence="1">
    <location>
        <begin position="156"/>
        <end position="196"/>
    </location>
</feature>
<sequence length="298" mass="34053">EWTVEEVEQWLTQTGFKEEAPLFSGKQLELLRNVKRLFDKKQNQQLHVVKESSKWERKIRKEDQSTWSESNKNLYRVKIAVIRREAAKIWPGNQKIYFKQNPTNNLKLEELTEKLTGMCSVEEIGFGREAIRSHILQWSQEKNRRLSDGYDFEAEHTRAKRARKSPRLDTSTESSTSEGGDTESVDSSELEGTGQEQVEHDIDKMSNVSATVVLLVSFNVNSFDYLSVKGNLNPVAKYLKIDEIKSEKDISFLFVKENTASSSVKQSIPSVDAGHTDESKDLNDSFGFDVSDELTDCS</sequence>
<feature type="compositionally biased region" description="Basic and acidic residues" evidence="1">
    <location>
        <begin position="274"/>
        <end position="283"/>
    </location>
</feature>
<evidence type="ECO:0000256" key="1">
    <source>
        <dbReference type="SAM" id="MobiDB-lite"/>
    </source>
</evidence>
<comment type="caution">
    <text evidence="2">The sequence shown here is derived from an EMBL/GenBank/DDBJ whole genome shotgun (WGS) entry which is preliminary data.</text>
</comment>
<feature type="region of interest" description="Disordered" evidence="1">
    <location>
        <begin position="263"/>
        <end position="298"/>
    </location>
</feature>
<keyword evidence="3" id="KW-1185">Reference proteome</keyword>
<accession>A0ABN8QAB8</accession>
<reference evidence="2 3" key="1">
    <citation type="submission" date="2022-05" db="EMBL/GenBank/DDBJ databases">
        <authorList>
            <consortium name="Genoscope - CEA"/>
            <person name="William W."/>
        </authorList>
    </citation>
    <scope>NUCLEOTIDE SEQUENCE [LARGE SCALE GENOMIC DNA]</scope>
</reference>
<evidence type="ECO:0000313" key="3">
    <source>
        <dbReference type="Proteomes" id="UP001159405"/>
    </source>
</evidence>
<gene>
    <name evidence="2" type="ORF">PLOB_00003331</name>
</gene>
<name>A0ABN8QAB8_9CNID</name>
<organism evidence="2 3">
    <name type="scientific">Porites lobata</name>
    <dbReference type="NCBI Taxonomy" id="104759"/>
    <lineage>
        <taxon>Eukaryota</taxon>
        <taxon>Metazoa</taxon>
        <taxon>Cnidaria</taxon>
        <taxon>Anthozoa</taxon>
        <taxon>Hexacorallia</taxon>
        <taxon>Scleractinia</taxon>
        <taxon>Fungiina</taxon>
        <taxon>Poritidae</taxon>
        <taxon>Porites</taxon>
    </lineage>
</organism>
<feature type="non-terminal residue" evidence="2">
    <location>
        <position position="1"/>
    </location>
</feature>
<protein>
    <recommendedName>
        <fullName evidence="4">SAM domain-containing protein</fullName>
    </recommendedName>
</protein>
<feature type="compositionally biased region" description="Low complexity" evidence="1">
    <location>
        <begin position="169"/>
        <end position="179"/>
    </location>
</feature>
<evidence type="ECO:0000313" key="2">
    <source>
        <dbReference type="EMBL" id="CAH3158795.1"/>
    </source>
</evidence>